<protein>
    <submittedName>
        <fullName evidence="3">Uncharacterized protein</fullName>
    </submittedName>
</protein>
<accession>A0AA36DB83</accession>
<proteinExistence type="predicted"/>
<evidence type="ECO:0000313" key="4">
    <source>
        <dbReference type="Proteomes" id="UP001177023"/>
    </source>
</evidence>
<sequence length="425" mass="48334">MRWNLIPDVIFFCLLTATVIEASCPDHVFLGCVLRLKAQRVPFERNMVNVIFNIGNEAKLLHTCKVYGSTLPCFREKVVECGDDRQRRVLNEVGKMLMFLCSPFSLYRQRQLIEHQECVRNVLALPATTGCDLQGTVFQNQMTSCRKECQHQPTNFICLMKTWISEQNICTMTDIEKKCGEEAAVFYKDLQTTVFDPAFPVLCETGEDFITTVTTTTPKPTTTIYVRPTKKPFIIKNKIIKKPQLTNPFNTSNIVFGVVPSAQSINRPAFNVPLTTTIRPELMDSTPYVEQQTTAQRQSNYIPEMAAANPDVEDNVDPSLLVWQKPQVYRKPQSKEFVVEGEGEASTPRSIKVITLLKSWLPERLPGFESLFQFPGSAPKSQEDSPPTTTFTPIPLPTVAYRNTEKKPAPRRWRPWYMSGGENFN</sequence>
<name>A0AA36DB83_9BILA</name>
<feature type="region of interest" description="Disordered" evidence="1">
    <location>
        <begin position="374"/>
        <end position="425"/>
    </location>
</feature>
<feature type="signal peptide" evidence="2">
    <location>
        <begin position="1"/>
        <end position="22"/>
    </location>
</feature>
<feature type="non-terminal residue" evidence="3">
    <location>
        <position position="425"/>
    </location>
</feature>
<organism evidence="3 4">
    <name type="scientific">Mesorhabditis spiculigera</name>
    <dbReference type="NCBI Taxonomy" id="96644"/>
    <lineage>
        <taxon>Eukaryota</taxon>
        <taxon>Metazoa</taxon>
        <taxon>Ecdysozoa</taxon>
        <taxon>Nematoda</taxon>
        <taxon>Chromadorea</taxon>
        <taxon>Rhabditida</taxon>
        <taxon>Rhabditina</taxon>
        <taxon>Rhabditomorpha</taxon>
        <taxon>Rhabditoidea</taxon>
        <taxon>Rhabditidae</taxon>
        <taxon>Mesorhabditinae</taxon>
        <taxon>Mesorhabditis</taxon>
    </lineage>
</organism>
<dbReference type="AlphaFoldDB" id="A0AA36DB83"/>
<keyword evidence="4" id="KW-1185">Reference proteome</keyword>
<feature type="chain" id="PRO_5041279829" evidence="2">
    <location>
        <begin position="23"/>
        <end position="425"/>
    </location>
</feature>
<comment type="caution">
    <text evidence="3">The sequence shown here is derived from an EMBL/GenBank/DDBJ whole genome shotgun (WGS) entry which is preliminary data.</text>
</comment>
<dbReference type="EMBL" id="CATQJA010002698">
    <property type="protein sequence ID" value="CAJ0584573.1"/>
    <property type="molecule type" value="Genomic_DNA"/>
</dbReference>
<gene>
    <name evidence="3" type="ORF">MSPICULIGERA_LOCUS22621</name>
</gene>
<evidence type="ECO:0000256" key="2">
    <source>
        <dbReference type="SAM" id="SignalP"/>
    </source>
</evidence>
<evidence type="ECO:0000256" key="1">
    <source>
        <dbReference type="SAM" id="MobiDB-lite"/>
    </source>
</evidence>
<dbReference type="Proteomes" id="UP001177023">
    <property type="component" value="Unassembled WGS sequence"/>
</dbReference>
<keyword evidence="2" id="KW-0732">Signal</keyword>
<reference evidence="3" key="1">
    <citation type="submission" date="2023-06" db="EMBL/GenBank/DDBJ databases">
        <authorList>
            <person name="Delattre M."/>
        </authorList>
    </citation>
    <scope>NUCLEOTIDE SEQUENCE</scope>
    <source>
        <strain evidence="3">AF72</strain>
    </source>
</reference>
<evidence type="ECO:0000313" key="3">
    <source>
        <dbReference type="EMBL" id="CAJ0584573.1"/>
    </source>
</evidence>